<comment type="caution">
    <text evidence="6">The sequence shown here is derived from an EMBL/GenBank/DDBJ whole genome shotgun (WGS) entry which is preliminary data.</text>
</comment>
<evidence type="ECO:0000256" key="3">
    <source>
        <dbReference type="ARBA" id="ARBA00023002"/>
    </source>
</evidence>
<proteinExistence type="predicted"/>
<evidence type="ECO:0000313" key="6">
    <source>
        <dbReference type="EMBL" id="GAA4493313.1"/>
    </source>
</evidence>
<keyword evidence="3" id="KW-0560">Oxidoreductase</keyword>
<evidence type="ECO:0000259" key="5">
    <source>
        <dbReference type="Pfam" id="PF01494"/>
    </source>
</evidence>
<accession>A0ABP8PWW9</accession>
<gene>
    <name evidence="6" type="ORF">GCM10023191_030550</name>
</gene>
<organism evidence="6 7">
    <name type="scientific">Actinoallomurus oryzae</name>
    <dbReference type="NCBI Taxonomy" id="502180"/>
    <lineage>
        <taxon>Bacteria</taxon>
        <taxon>Bacillati</taxon>
        <taxon>Actinomycetota</taxon>
        <taxon>Actinomycetes</taxon>
        <taxon>Streptosporangiales</taxon>
        <taxon>Thermomonosporaceae</taxon>
        <taxon>Actinoallomurus</taxon>
    </lineage>
</organism>
<evidence type="ECO:0000313" key="7">
    <source>
        <dbReference type="Proteomes" id="UP001500503"/>
    </source>
</evidence>
<dbReference type="PANTHER" id="PTHR47178">
    <property type="entry name" value="MONOOXYGENASE, FAD-BINDING"/>
    <property type="match status" value="1"/>
</dbReference>
<evidence type="ECO:0000256" key="1">
    <source>
        <dbReference type="ARBA" id="ARBA00022630"/>
    </source>
</evidence>
<sequence>MTAVAGWAHGIVVIAGAGLGGLALAHGLAAADIPVAVYERETTANARYQGHRISLSPAGLAALRSLLPDRLFDLVTATAAQPYQGSAVYDANLRPLKRRSLPDAGGSLSCCRHTLREILLHELADRVAFGHPVTGFRELNDGVAVDIAGDPGAVAAGLLVGADGVASAVRGQVLPDMRPAELRWAIYGRTALDRDIGRSIPDGVLAGFSRVLSPEGIGMSIGPFRKRRAFREAAADIAPGLTITELPDCLMWTLGGTIAQAPVGLEELRDADAGTLHRIAREQTASWHPVLHGIVGGADVSTLLAITVRAAPAIDGWSAPRVTMLGDAVHVMPPGRALGANTTFRDAALLTTTLQAVARGADDLVTAKAGYERRMLRYSAEAVATSVAMTAGRA</sequence>
<keyword evidence="7" id="KW-1185">Reference proteome</keyword>
<keyword evidence="2" id="KW-0274">FAD</keyword>
<dbReference type="EMBL" id="BAABHF010000019">
    <property type="protein sequence ID" value="GAA4493313.1"/>
    <property type="molecule type" value="Genomic_DNA"/>
</dbReference>
<dbReference type="InterPro" id="IPR002938">
    <property type="entry name" value="FAD-bd"/>
</dbReference>
<dbReference type="Proteomes" id="UP001500503">
    <property type="component" value="Unassembled WGS sequence"/>
</dbReference>
<feature type="domain" description="FAD-binding" evidence="5">
    <location>
        <begin position="12"/>
        <end position="176"/>
    </location>
</feature>
<dbReference type="Pfam" id="PF01494">
    <property type="entry name" value="FAD_binding_3"/>
    <property type="match status" value="2"/>
</dbReference>
<reference evidence="7" key="1">
    <citation type="journal article" date="2019" name="Int. J. Syst. Evol. Microbiol.">
        <title>The Global Catalogue of Microorganisms (GCM) 10K type strain sequencing project: providing services to taxonomists for standard genome sequencing and annotation.</title>
        <authorList>
            <consortium name="The Broad Institute Genomics Platform"/>
            <consortium name="The Broad Institute Genome Sequencing Center for Infectious Disease"/>
            <person name="Wu L."/>
            <person name="Ma J."/>
        </authorList>
    </citation>
    <scope>NUCLEOTIDE SEQUENCE [LARGE SCALE GENOMIC DNA]</scope>
    <source>
        <strain evidence="7">JCM 17933</strain>
    </source>
</reference>
<keyword evidence="4 6" id="KW-0503">Monooxygenase</keyword>
<name>A0ABP8PWW9_9ACTN</name>
<dbReference type="SUPFAM" id="SSF51905">
    <property type="entry name" value="FAD/NAD(P)-binding domain"/>
    <property type="match status" value="1"/>
</dbReference>
<dbReference type="PANTHER" id="PTHR47178:SF5">
    <property type="entry name" value="FAD-BINDING DOMAIN-CONTAINING PROTEIN"/>
    <property type="match status" value="1"/>
</dbReference>
<protein>
    <submittedName>
        <fullName evidence="6">FAD-dependent monooxygenase</fullName>
    </submittedName>
</protein>
<feature type="domain" description="FAD-binding" evidence="5">
    <location>
        <begin position="314"/>
        <end position="362"/>
    </location>
</feature>
<evidence type="ECO:0000256" key="2">
    <source>
        <dbReference type="ARBA" id="ARBA00022827"/>
    </source>
</evidence>
<keyword evidence="1" id="KW-0285">Flavoprotein</keyword>
<evidence type="ECO:0000256" key="4">
    <source>
        <dbReference type="ARBA" id="ARBA00023033"/>
    </source>
</evidence>
<dbReference type="RefSeq" id="WP_345463546.1">
    <property type="nucleotide sequence ID" value="NZ_BAABHF010000019.1"/>
</dbReference>
<dbReference type="GO" id="GO:0004497">
    <property type="term" value="F:monooxygenase activity"/>
    <property type="evidence" value="ECO:0007669"/>
    <property type="project" value="UniProtKB-KW"/>
</dbReference>
<dbReference type="InterPro" id="IPR036188">
    <property type="entry name" value="FAD/NAD-bd_sf"/>
</dbReference>
<dbReference type="PRINTS" id="PR00420">
    <property type="entry name" value="RNGMNOXGNASE"/>
</dbReference>
<dbReference type="Gene3D" id="3.50.50.60">
    <property type="entry name" value="FAD/NAD(P)-binding domain"/>
    <property type="match status" value="1"/>
</dbReference>